<dbReference type="Gene3D" id="1.10.3210.10">
    <property type="entry name" value="Hypothetical protein af1432"/>
    <property type="match status" value="1"/>
</dbReference>
<dbReference type="AlphaFoldDB" id="A0A1H9Y0C3"/>
<dbReference type="OrthoDB" id="9803619at2"/>
<accession>A0A1H9Y0C3</accession>
<dbReference type="Proteomes" id="UP000198618">
    <property type="component" value="Unassembled WGS sequence"/>
</dbReference>
<dbReference type="EMBL" id="FOHE01000001">
    <property type="protein sequence ID" value="SES62158.1"/>
    <property type="molecule type" value="Genomic_DNA"/>
</dbReference>
<dbReference type="Gene3D" id="1.10.3550.10">
    <property type="entry name" value="eoxyguanosinetriphosphate triphosphohydrolase domain-like"/>
    <property type="match status" value="1"/>
</dbReference>
<evidence type="ECO:0000256" key="2">
    <source>
        <dbReference type="SAM" id="Coils"/>
    </source>
</evidence>
<organism evidence="5 6">
    <name type="scientific">Oceanobacillus limi</name>
    <dbReference type="NCBI Taxonomy" id="930131"/>
    <lineage>
        <taxon>Bacteria</taxon>
        <taxon>Bacillati</taxon>
        <taxon>Bacillota</taxon>
        <taxon>Bacilli</taxon>
        <taxon>Bacillales</taxon>
        <taxon>Bacillaceae</taxon>
        <taxon>Oceanobacillus</taxon>
    </lineage>
</organism>
<feature type="compositionally biased region" description="Basic and acidic residues" evidence="3">
    <location>
        <begin position="19"/>
        <end position="36"/>
    </location>
</feature>
<evidence type="ECO:0000256" key="1">
    <source>
        <dbReference type="ARBA" id="ARBA00022801"/>
    </source>
</evidence>
<evidence type="ECO:0000256" key="3">
    <source>
        <dbReference type="SAM" id="MobiDB-lite"/>
    </source>
</evidence>
<keyword evidence="2" id="KW-0175">Coiled coil</keyword>
<feature type="compositionally biased region" description="Polar residues" evidence="3">
    <location>
        <begin position="1"/>
        <end position="12"/>
    </location>
</feature>
<feature type="region of interest" description="Disordered" evidence="3">
    <location>
        <begin position="1"/>
        <end position="36"/>
    </location>
</feature>
<name>A0A1H9Y0C3_9BACI</name>
<keyword evidence="6" id="KW-1185">Reference proteome</keyword>
<dbReference type="GO" id="GO:0006203">
    <property type="term" value="P:dGTP catabolic process"/>
    <property type="evidence" value="ECO:0007669"/>
    <property type="project" value="TreeGrafter"/>
</dbReference>
<dbReference type="InterPro" id="IPR006261">
    <property type="entry name" value="dGTPase"/>
</dbReference>
<dbReference type="Pfam" id="PF01966">
    <property type="entry name" value="HD"/>
    <property type="match status" value="1"/>
</dbReference>
<dbReference type="CDD" id="cd00077">
    <property type="entry name" value="HDc"/>
    <property type="match status" value="1"/>
</dbReference>
<feature type="coiled-coil region" evidence="2">
    <location>
        <begin position="301"/>
        <end position="332"/>
    </location>
</feature>
<dbReference type="Gene3D" id="1.10.3410.10">
    <property type="entry name" value="putative deoxyguanosinetriphosphate triphosphohydrolase like domain"/>
    <property type="match status" value="1"/>
</dbReference>
<dbReference type="InterPro" id="IPR023293">
    <property type="entry name" value="dGTP_triP_hydro_central_sf"/>
</dbReference>
<dbReference type="InterPro" id="IPR027432">
    <property type="entry name" value="dGTP_triphosphohydrolase_C"/>
</dbReference>
<dbReference type="GO" id="GO:0008832">
    <property type="term" value="F:dGTPase activity"/>
    <property type="evidence" value="ECO:0007669"/>
    <property type="project" value="TreeGrafter"/>
</dbReference>
<evidence type="ECO:0000313" key="6">
    <source>
        <dbReference type="Proteomes" id="UP000198618"/>
    </source>
</evidence>
<dbReference type="RefSeq" id="WP_090865679.1">
    <property type="nucleotide sequence ID" value="NZ_FOHE01000001.1"/>
</dbReference>
<dbReference type="SUPFAM" id="SSF109604">
    <property type="entry name" value="HD-domain/PDEase-like"/>
    <property type="match status" value="1"/>
</dbReference>
<proteinExistence type="predicted"/>
<sequence>MNNRMSWDNILNENRPRHKNDSEEEKRKREEKRKLDDRNEFERDYDRIVGSSSLRRLQDKAQVFPLQDNDFIRTRLTHSIEVSAIARSFGRWLEKWLLKADEGFTEDHIGKIPALLAVAGLVHDIGNPPFGHYGEDVIKDWFTRFVAEHGSEKQDAEEAFLQQYYIAKDELYDFLHFDGNAQGLRVLTRLQFLNDEYGINFTYGTLSVLLKYPWDSSHKIAKEDKKFGYFKQDVDTASDIINGTVGVKETRNPLTYLLEASDDIAYLGSDIEDGVKKGIVPWESIFEQFLAGEGEEIKPLIEKYSKEMNELKETYKDGIKELKEKHDKAKKNKFPDYELTSVQNFRVWAQGVMIKEVKNVFEENYDDIMEGNLGKQELLKKSSKASVLKGFFTTLLVNYIFPNKEVLSLELVGDSIIRELLDVFVKECILSDEDYESDHKCKSGKIFRILSDNFVFVHLLEKTEDGAYNRRKISSLSTYEKLLIITDFISGMTDSYALDLHKKITGVKMP</sequence>
<reference evidence="5 6" key="1">
    <citation type="submission" date="2016-10" db="EMBL/GenBank/DDBJ databases">
        <authorList>
            <person name="de Groot N.N."/>
        </authorList>
    </citation>
    <scope>NUCLEOTIDE SEQUENCE [LARGE SCALE GENOMIC DNA]</scope>
    <source>
        <strain evidence="5 6">IBRC-M 10780</strain>
    </source>
</reference>
<dbReference type="InterPro" id="IPR006674">
    <property type="entry name" value="HD_domain"/>
</dbReference>
<dbReference type="PANTHER" id="PTHR11373">
    <property type="entry name" value="DEOXYNUCLEOSIDE TRIPHOSPHATE TRIPHOSPHOHYDROLASE"/>
    <property type="match status" value="1"/>
</dbReference>
<dbReference type="SMART" id="SM00471">
    <property type="entry name" value="HDc"/>
    <property type="match status" value="1"/>
</dbReference>
<protein>
    <submittedName>
        <fullName evidence="5">dGTPase</fullName>
    </submittedName>
</protein>
<dbReference type="NCBIfam" id="TIGR01353">
    <property type="entry name" value="dGTP_triPase"/>
    <property type="match status" value="1"/>
</dbReference>
<dbReference type="PANTHER" id="PTHR11373:SF32">
    <property type="entry name" value="DEOXYGUANOSINETRIPHOSPHATE TRIPHOSPHOHYDROLASE"/>
    <property type="match status" value="1"/>
</dbReference>
<dbReference type="InterPro" id="IPR003607">
    <property type="entry name" value="HD/PDEase_dom"/>
</dbReference>
<evidence type="ECO:0000259" key="4">
    <source>
        <dbReference type="SMART" id="SM00471"/>
    </source>
</evidence>
<keyword evidence="1" id="KW-0378">Hydrolase</keyword>
<dbReference type="InterPro" id="IPR050135">
    <property type="entry name" value="dGTPase-like"/>
</dbReference>
<feature type="domain" description="HD/PDEase" evidence="4">
    <location>
        <begin position="71"/>
        <end position="276"/>
    </location>
</feature>
<dbReference type="STRING" id="930131.SAMN05216389_10189"/>
<gene>
    <name evidence="5" type="ORF">SAMN05216389_10189</name>
</gene>
<evidence type="ECO:0000313" key="5">
    <source>
        <dbReference type="EMBL" id="SES62158.1"/>
    </source>
</evidence>